<keyword evidence="1" id="KW-0175">Coiled coil</keyword>
<keyword evidence="2" id="KW-0812">Transmembrane</keyword>
<comment type="caution">
    <text evidence="3">The sequence shown here is derived from an EMBL/GenBank/DDBJ whole genome shotgun (WGS) entry which is preliminary data.</text>
</comment>
<organism evidence="3 4">
    <name type="scientific">Phocaeicola vulgatus</name>
    <name type="common">Bacteroides vulgatus</name>
    <dbReference type="NCBI Taxonomy" id="821"/>
    <lineage>
        <taxon>Bacteria</taxon>
        <taxon>Pseudomonadati</taxon>
        <taxon>Bacteroidota</taxon>
        <taxon>Bacteroidia</taxon>
        <taxon>Bacteroidales</taxon>
        <taxon>Bacteroidaceae</taxon>
        <taxon>Phocaeicola</taxon>
    </lineage>
</organism>
<name>A0A415BQT8_PHOVU</name>
<protein>
    <recommendedName>
        <fullName evidence="5">Mobilization protein</fullName>
    </recommendedName>
</protein>
<evidence type="ECO:0008006" key="5">
    <source>
        <dbReference type="Google" id="ProtNLM"/>
    </source>
</evidence>
<evidence type="ECO:0000256" key="1">
    <source>
        <dbReference type="SAM" id="Coils"/>
    </source>
</evidence>
<proteinExistence type="predicted"/>
<keyword evidence="2" id="KW-0472">Membrane</keyword>
<sequence length="179" mass="20191">MKQPDTAALRERLANYTPEEELKQDMQELEGLLQEVTCQMVEFRNLLKEINALKEELHGIHGSLKHTVQRERAAFKALEAAKESADNIVDGISNAIVKAERNTVIHAKVDDSELAKVNQCSANHIKAEKKLLEEHSKELAKHLQKNNEGIWLSSGWLKFTTIVLAICSLVVILWACLKD</sequence>
<evidence type="ECO:0000256" key="2">
    <source>
        <dbReference type="SAM" id="Phobius"/>
    </source>
</evidence>
<feature type="coiled-coil region" evidence="1">
    <location>
        <begin position="19"/>
        <end position="46"/>
    </location>
</feature>
<dbReference type="RefSeq" id="WP_118291185.1">
    <property type="nucleotide sequence ID" value="NZ_QRLF01000020.1"/>
</dbReference>
<evidence type="ECO:0000313" key="3">
    <source>
        <dbReference type="EMBL" id="RHI89974.1"/>
    </source>
</evidence>
<reference evidence="3 4" key="1">
    <citation type="submission" date="2018-08" db="EMBL/GenBank/DDBJ databases">
        <title>A genome reference for cultivated species of the human gut microbiota.</title>
        <authorList>
            <person name="Zou Y."/>
            <person name="Xue W."/>
            <person name="Luo G."/>
        </authorList>
    </citation>
    <scope>NUCLEOTIDE SEQUENCE [LARGE SCALE GENOMIC DNA]</scope>
    <source>
        <strain evidence="3 4">AM13-21</strain>
    </source>
</reference>
<dbReference type="AlphaFoldDB" id="A0A415BQT8"/>
<dbReference type="EMBL" id="QRLF01000020">
    <property type="protein sequence ID" value="RHI89974.1"/>
    <property type="molecule type" value="Genomic_DNA"/>
</dbReference>
<evidence type="ECO:0000313" key="4">
    <source>
        <dbReference type="Proteomes" id="UP000285777"/>
    </source>
</evidence>
<keyword evidence="2" id="KW-1133">Transmembrane helix</keyword>
<feature type="transmembrane region" description="Helical" evidence="2">
    <location>
        <begin position="156"/>
        <end position="177"/>
    </location>
</feature>
<accession>A0A415BQT8</accession>
<gene>
    <name evidence="3" type="ORF">DW150_12735</name>
</gene>
<dbReference type="Proteomes" id="UP000285777">
    <property type="component" value="Unassembled WGS sequence"/>
</dbReference>